<sequence>MQIFSFHLARTTPATTAGAMCRPLTNRSVAGLRHAECMAAMTLGSPILSPARMQLRSLAVFASWESEAALDAFLAETKLGRTLAAGWHVRLSFLRQWGRFAELGELPANIADADPAQPVVTVTLARLKLPQLARFIRWGKPVEKLVRDHPGATLALAAFRPPRTFSTFSVWRSQREMTEMVHGRGSLLDAGRHAAAMAERNRKDFHFQFTTLRFRAIAEHGEWAGRSGIVPQ</sequence>
<dbReference type="RefSeq" id="WP_152097159.1">
    <property type="nucleotide sequence ID" value="NZ_AP021861.1"/>
</dbReference>
<reference evidence="2" key="1">
    <citation type="submission" date="2019-10" db="EMBL/GenBank/DDBJ databases">
        <title>Lacipirellula parvula gen. nov., sp. nov., representing a lineage of planctomycetes widespread in freshwater anoxic habitats, and description of the family Lacipirellulaceae.</title>
        <authorList>
            <person name="Dedysh S.N."/>
            <person name="Kulichevskaya I.S."/>
            <person name="Beletsky A.V."/>
            <person name="Rakitin A.L."/>
            <person name="Mardanov A.V."/>
            <person name="Ivanova A.A."/>
            <person name="Saltykova V.X."/>
            <person name="Rijpstra W.I.C."/>
            <person name="Sinninghe Damste J.S."/>
            <person name="Ravin N.V."/>
        </authorList>
    </citation>
    <scope>NUCLEOTIDE SEQUENCE [LARGE SCALE GENOMIC DNA]</scope>
    <source>
        <strain evidence="2">PX69</strain>
    </source>
</reference>
<evidence type="ECO:0000313" key="1">
    <source>
        <dbReference type="EMBL" id="BBO30913.1"/>
    </source>
</evidence>
<dbReference type="EMBL" id="AP021861">
    <property type="protein sequence ID" value="BBO30913.1"/>
    <property type="molecule type" value="Genomic_DNA"/>
</dbReference>
<dbReference type="Proteomes" id="UP000326837">
    <property type="component" value="Chromosome"/>
</dbReference>
<accession>A0A5K7X907</accession>
<gene>
    <name evidence="1" type="ORF">PLANPX_0525</name>
</gene>
<organism evidence="1 2">
    <name type="scientific">Lacipirellula parvula</name>
    <dbReference type="NCBI Taxonomy" id="2650471"/>
    <lineage>
        <taxon>Bacteria</taxon>
        <taxon>Pseudomonadati</taxon>
        <taxon>Planctomycetota</taxon>
        <taxon>Planctomycetia</taxon>
        <taxon>Pirellulales</taxon>
        <taxon>Lacipirellulaceae</taxon>
        <taxon>Lacipirellula</taxon>
    </lineage>
</organism>
<protein>
    <recommendedName>
        <fullName evidence="3">Spheroidene monooxygenase</fullName>
    </recommendedName>
</protein>
<dbReference type="AlphaFoldDB" id="A0A5K7X907"/>
<dbReference type="CDD" id="cd21650">
    <property type="entry name" value="CrtA-like"/>
    <property type="match status" value="1"/>
</dbReference>
<proteinExistence type="predicted"/>
<keyword evidence="2" id="KW-1185">Reference proteome</keyword>
<evidence type="ECO:0008006" key="3">
    <source>
        <dbReference type="Google" id="ProtNLM"/>
    </source>
</evidence>
<name>A0A5K7X907_9BACT</name>
<evidence type="ECO:0000313" key="2">
    <source>
        <dbReference type="Proteomes" id="UP000326837"/>
    </source>
</evidence>
<dbReference type="InterPro" id="IPR049574">
    <property type="entry name" value="CrtA-like"/>
</dbReference>
<dbReference type="KEGG" id="lpav:PLANPX_0525"/>